<accession>A0A7S4C5X9</accession>
<feature type="region of interest" description="Disordered" evidence="1">
    <location>
        <begin position="190"/>
        <end position="217"/>
    </location>
</feature>
<feature type="region of interest" description="Disordered" evidence="1">
    <location>
        <begin position="1"/>
        <end position="45"/>
    </location>
</feature>
<evidence type="ECO:0000313" key="2">
    <source>
        <dbReference type="EMBL" id="CAE0787232.1"/>
    </source>
</evidence>
<dbReference type="AlphaFoldDB" id="A0A7S4C5X9"/>
<name>A0A7S4C5X9_CHRCT</name>
<gene>
    <name evidence="2" type="ORF">PCAR00345_LOCUS39940</name>
</gene>
<organism evidence="2">
    <name type="scientific">Chrysotila carterae</name>
    <name type="common">Marine alga</name>
    <name type="synonym">Syracosphaera carterae</name>
    <dbReference type="NCBI Taxonomy" id="13221"/>
    <lineage>
        <taxon>Eukaryota</taxon>
        <taxon>Haptista</taxon>
        <taxon>Haptophyta</taxon>
        <taxon>Prymnesiophyceae</taxon>
        <taxon>Isochrysidales</taxon>
        <taxon>Isochrysidaceae</taxon>
        <taxon>Chrysotila</taxon>
    </lineage>
</organism>
<protein>
    <submittedName>
        <fullName evidence="2">Uncharacterized protein</fullName>
    </submittedName>
</protein>
<sequence>MPKRTVNAPTEGKNARVNRRKPSKADAACQDEQVQSATSQPPSLHISGADGTHCPSCGSSLAYYFLNFQEKVLLCCKKECLFPLDSETDIEQFLAPVEADAAARPIACVAAKHSVTVAAAKATERVPATRRENLSAPSRSLSRQSAAASKAVGAPAAADAHAVALAAPAMPSPAEAAATEAETLGQLLLPASPVASPRSHRADSKSDSSRFSSPFIFGGASPPMRGMPAFDLLGEADDMMLSTD</sequence>
<feature type="compositionally biased region" description="Polar residues" evidence="1">
    <location>
        <begin position="32"/>
        <end position="42"/>
    </location>
</feature>
<evidence type="ECO:0000256" key="1">
    <source>
        <dbReference type="SAM" id="MobiDB-lite"/>
    </source>
</evidence>
<proteinExistence type="predicted"/>
<reference evidence="2" key="1">
    <citation type="submission" date="2021-01" db="EMBL/GenBank/DDBJ databases">
        <authorList>
            <person name="Corre E."/>
            <person name="Pelletier E."/>
            <person name="Niang G."/>
            <person name="Scheremetjew M."/>
            <person name="Finn R."/>
            <person name="Kale V."/>
            <person name="Holt S."/>
            <person name="Cochrane G."/>
            <person name="Meng A."/>
            <person name="Brown T."/>
            <person name="Cohen L."/>
        </authorList>
    </citation>
    <scope>NUCLEOTIDE SEQUENCE</scope>
    <source>
        <strain evidence="2">CCMP645</strain>
    </source>
</reference>
<dbReference type="EMBL" id="HBIZ01064948">
    <property type="protein sequence ID" value="CAE0787232.1"/>
    <property type="molecule type" value="Transcribed_RNA"/>
</dbReference>